<accession>A0A919IQX3</accession>
<feature type="transmembrane region" description="Helical" evidence="1">
    <location>
        <begin position="6"/>
        <end position="22"/>
    </location>
</feature>
<dbReference type="AlphaFoldDB" id="A0A919IQX3"/>
<dbReference type="Proteomes" id="UP000619479">
    <property type="component" value="Unassembled WGS sequence"/>
</dbReference>
<keyword evidence="1" id="KW-0812">Transmembrane</keyword>
<evidence type="ECO:0000256" key="1">
    <source>
        <dbReference type="SAM" id="Phobius"/>
    </source>
</evidence>
<gene>
    <name evidence="2" type="ORF">Acy02nite_75380</name>
</gene>
<protein>
    <submittedName>
        <fullName evidence="2">Uncharacterized protein</fullName>
    </submittedName>
</protein>
<proteinExistence type="predicted"/>
<keyword evidence="1" id="KW-1133">Transmembrane helix</keyword>
<organism evidence="2 3">
    <name type="scientific">Actinoplanes cyaneus</name>
    <dbReference type="NCBI Taxonomy" id="52696"/>
    <lineage>
        <taxon>Bacteria</taxon>
        <taxon>Bacillati</taxon>
        <taxon>Actinomycetota</taxon>
        <taxon>Actinomycetes</taxon>
        <taxon>Micromonosporales</taxon>
        <taxon>Micromonosporaceae</taxon>
        <taxon>Actinoplanes</taxon>
    </lineage>
</organism>
<dbReference type="RefSeq" id="WP_203752340.1">
    <property type="nucleotide sequence ID" value="NZ_BAAAUC010000092.1"/>
</dbReference>
<dbReference type="EMBL" id="BOMH01000064">
    <property type="protein sequence ID" value="GID69657.1"/>
    <property type="molecule type" value="Genomic_DNA"/>
</dbReference>
<evidence type="ECO:0000313" key="2">
    <source>
        <dbReference type="EMBL" id="GID69657.1"/>
    </source>
</evidence>
<sequence>MTGALELMLFVLCVPLGIGLLYSRRWHVAGKGLLLGWFAGVFAVLLSGIFVTALFAEVM</sequence>
<evidence type="ECO:0000313" key="3">
    <source>
        <dbReference type="Proteomes" id="UP000619479"/>
    </source>
</evidence>
<comment type="caution">
    <text evidence="2">The sequence shown here is derived from an EMBL/GenBank/DDBJ whole genome shotgun (WGS) entry which is preliminary data.</text>
</comment>
<name>A0A919IQX3_9ACTN</name>
<keyword evidence="3" id="KW-1185">Reference proteome</keyword>
<reference evidence="2" key="1">
    <citation type="submission" date="2021-01" db="EMBL/GenBank/DDBJ databases">
        <title>Whole genome shotgun sequence of Actinoplanes cyaneus NBRC 14990.</title>
        <authorList>
            <person name="Komaki H."/>
            <person name="Tamura T."/>
        </authorList>
    </citation>
    <scope>NUCLEOTIDE SEQUENCE</scope>
    <source>
        <strain evidence="2">NBRC 14990</strain>
    </source>
</reference>
<keyword evidence="1" id="KW-0472">Membrane</keyword>
<feature type="transmembrane region" description="Helical" evidence="1">
    <location>
        <begin position="34"/>
        <end position="56"/>
    </location>
</feature>